<dbReference type="PROSITE" id="PS00858">
    <property type="entry name" value="PREPHENATE_DEHYDR_2"/>
    <property type="match status" value="1"/>
</dbReference>
<evidence type="ECO:0000256" key="18">
    <source>
        <dbReference type="ARBA" id="ARBA00047848"/>
    </source>
</evidence>
<dbReference type="Proteomes" id="UP001596031">
    <property type="component" value="Unassembled WGS sequence"/>
</dbReference>
<dbReference type="EMBL" id="JBHSMS010000040">
    <property type="protein sequence ID" value="MFC5512176.1"/>
    <property type="molecule type" value="Genomic_DNA"/>
</dbReference>
<keyword evidence="10" id="KW-0028">Amino-acid biosynthesis</keyword>
<keyword evidence="12" id="KW-0584">Phenylalanine biosynthesis</keyword>
<evidence type="ECO:0000259" key="21">
    <source>
        <dbReference type="PROSITE" id="PS51671"/>
    </source>
</evidence>
<dbReference type="Gene3D" id="3.30.70.260">
    <property type="match status" value="1"/>
</dbReference>
<dbReference type="PANTHER" id="PTHR21022:SF19">
    <property type="entry name" value="PREPHENATE DEHYDRATASE-RELATED"/>
    <property type="match status" value="1"/>
</dbReference>
<accession>A0ABW0PHM8</accession>
<dbReference type="EC" id="4.2.1.51" evidence="7"/>
<evidence type="ECO:0000256" key="4">
    <source>
        <dbReference type="ARBA" id="ARBA00004741"/>
    </source>
</evidence>
<dbReference type="InterPro" id="IPR018528">
    <property type="entry name" value="Preph_deHydtase_CS"/>
</dbReference>
<proteinExistence type="predicted"/>
<evidence type="ECO:0000256" key="1">
    <source>
        <dbReference type="ARBA" id="ARBA00000824"/>
    </source>
</evidence>
<evidence type="ECO:0000256" key="14">
    <source>
        <dbReference type="ARBA" id="ARBA00023239"/>
    </source>
</evidence>
<organism evidence="22 23">
    <name type="scientific">Massilia jejuensis</name>
    <dbReference type="NCBI Taxonomy" id="648894"/>
    <lineage>
        <taxon>Bacteria</taxon>
        <taxon>Pseudomonadati</taxon>
        <taxon>Pseudomonadota</taxon>
        <taxon>Betaproteobacteria</taxon>
        <taxon>Burkholderiales</taxon>
        <taxon>Oxalobacteraceae</taxon>
        <taxon>Telluria group</taxon>
        <taxon>Massilia</taxon>
    </lineage>
</organism>
<evidence type="ECO:0000256" key="10">
    <source>
        <dbReference type="ARBA" id="ARBA00022605"/>
    </source>
</evidence>
<sequence>MTDKLTPLRERIDAIDAQILDLLSQRGRIAQQVGHVKAETDAPVFRPEREAQVLRGVAERNPGPLKNQDVQTIFREVMSACRALEKRVTVAYLGPAGTFSEQAVYQQFGSAVEGLPCASIDEVFRSTEAGTADFGVVPVENSSEGAINRTLDLMLATTTVISGEVSIPVHHSLMTKTGSMEGVGVVCAHSQALAQCQVWLNLHHPNVERRAVASNAEAAVMASQDATIAAIASEMAGEQYGLGVVQAHIQDDPHNRTRFVVIGTLQTNPSGRDRTSLVLAVPNTAGAVYKLLAPLATHGVSMTRFESRPARIGTWEYYFYVDVEGHRQDAPVARALEELHHNAAFFKLLGSYPVGL</sequence>
<dbReference type="GO" id="GO:0004664">
    <property type="term" value="F:prephenate dehydratase activity"/>
    <property type="evidence" value="ECO:0007669"/>
    <property type="project" value="UniProtKB-EC"/>
</dbReference>
<comment type="catalytic activity">
    <reaction evidence="18">
        <text>prephenate + H(+) = 3-phenylpyruvate + CO2 + H2O</text>
        <dbReference type="Rhea" id="RHEA:21648"/>
        <dbReference type="ChEBI" id="CHEBI:15377"/>
        <dbReference type="ChEBI" id="CHEBI:15378"/>
        <dbReference type="ChEBI" id="CHEBI:16526"/>
        <dbReference type="ChEBI" id="CHEBI:18005"/>
        <dbReference type="ChEBI" id="CHEBI:29934"/>
        <dbReference type="EC" id="4.2.1.51"/>
    </reaction>
</comment>
<dbReference type="PROSITE" id="PS51671">
    <property type="entry name" value="ACT"/>
    <property type="match status" value="1"/>
</dbReference>
<dbReference type="RefSeq" id="WP_379722127.1">
    <property type="nucleotide sequence ID" value="NZ_JBHSMS010000040.1"/>
</dbReference>
<evidence type="ECO:0000256" key="12">
    <source>
        <dbReference type="ARBA" id="ARBA00023222"/>
    </source>
</evidence>
<dbReference type="SUPFAM" id="SSF48600">
    <property type="entry name" value="Chorismate mutase II"/>
    <property type="match status" value="1"/>
</dbReference>
<feature type="domain" description="Chorismate mutase" evidence="19">
    <location>
        <begin position="1"/>
        <end position="89"/>
    </location>
</feature>
<dbReference type="SMART" id="SM00830">
    <property type="entry name" value="CM_2"/>
    <property type="match status" value="1"/>
</dbReference>
<comment type="subcellular location">
    <subcellularLocation>
        <location evidence="3">Cytoplasm</location>
    </subcellularLocation>
</comment>
<evidence type="ECO:0000256" key="15">
    <source>
        <dbReference type="ARBA" id="ARBA00023268"/>
    </source>
</evidence>
<evidence type="ECO:0000313" key="22">
    <source>
        <dbReference type="EMBL" id="MFC5512176.1"/>
    </source>
</evidence>
<evidence type="ECO:0000259" key="19">
    <source>
        <dbReference type="PROSITE" id="PS51168"/>
    </source>
</evidence>
<dbReference type="InterPro" id="IPR002912">
    <property type="entry name" value="ACT_dom"/>
</dbReference>
<dbReference type="InterPro" id="IPR010957">
    <property type="entry name" value="G/b/e-P-prot_chorismate_mutase"/>
</dbReference>
<dbReference type="Gene3D" id="3.40.190.10">
    <property type="entry name" value="Periplasmic binding protein-like II"/>
    <property type="match status" value="2"/>
</dbReference>
<dbReference type="NCBIfam" id="TIGR01807">
    <property type="entry name" value="CM_P2"/>
    <property type="match status" value="1"/>
</dbReference>
<comment type="caution">
    <text evidence="22">The sequence shown here is derived from an EMBL/GenBank/DDBJ whole genome shotgun (WGS) entry which is preliminary data.</text>
</comment>
<dbReference type="Pfam" id="PF00800">
    <property type="entry name" value="PDT"/>
    <property type="match status" value="1"/>
</dbReference>
<dbReference type="Pfam" id="PF01817">
    <property type="entry name" value="CM_2"/>
    <property type="match status" value="1"/>
</dbReference>
<dbReference type="CDD" id="cd04905">
    <property type="entry name" value="ACT_CM-PDT"/>
    <property type="match status" value="1"/>
</dbReference>
<dbReference type="SUPFAM" id="SSF55021">
    <property type="entry name" value="ACT-like"/>
    <property type="match status" value="1"/>
</dbReference>
<evidence type="ECO:0000259" key="20">
    <source>
        <dbReference type="PROSITE" id="PS51171"/>
    </source>
</evidence>
<dbReference type="PIRSF" id="PIRSF001500">
    <property type="entry name" value="Chor_mut_pdt_Ppr"/>
    <property type="match status" value="1"/>
</dbReference>
<dbReference type="EC" id="5.4.99.5" evidence="6"/>
<keyword evidence="9" id="KW-0963">Cytoplasm</keyword>
<feature type="domain" description="ACT" evidence="21">
    <location>
        <begin position="276"/>
        <end position="353"/>
    </location>
</feature>
<dbReference type="PROSITE" id="PS51171">
    <property type="entry name" value="PREPHENATE_DEHYDR_3"/>
    <property type="match status" value="1"/>
</dbReference>
<evidence type="ECO:0000256" key="6">
    <source>
        <dbReference type="ARBA" id="ARBA00012404"/>
    </source>
</evidence>
<dbReference type="SUPFAM" id="SSF53850">
    <property type="entry name" value="Periplasmic binding protein-like II"/>
    <property type="match status" value="1"/>
</dbReference>
<dbReference type="InterPro" id="IPR008242">
    <property type="entry name" value="Chor_mutase/pphenate_deHydtase"/>
</dbReference>
<dbReference type="PROSITE" id="PS00857">
    <property type="entry name" value="PREPHENATE_DEHYDR_1"/>
    <property type="match status" value="1"/>
</dbReference>
<evidence type="ECO:0000256" key="5">
    <source>
        <dbReference type="ARBA" id="ARBA00004817"/>
    </source>
</evidence>
<dbReference type="PANTHER" id="PTHR21022">
    <property type="entry name" value="PREPHENATE DEHYDRATASE P PROTEIN"/>
    <property type="match status" value="1"/>
</dbReference>
<gene>
    <name evidence="22" type="primary">pheA</name>
    <name evidence="22" type="ORF">ACFPOU_13700</name>
</gene>
<keyword evidence="13" id="KW-0413">Isomerase</keyword>
<keyword evidence="11" id="KW-0057">Aromatic amino acid biosynthesis</keyword>
<evidence type="ECO:0000256" key="16">
    <source>
        <dbReference type="ARBA" id="ARBA00031175"/>
    </source>
</evidence>
<evidence type="ECO:0000256" key="9">
    <source>
        <dbReference type="ARBA" id="ARBA00022490"/>
    </source>
</evidence>
<evidence type="ECO:0000256" key="13">
    <source>
        <dbReference type="ARBA" id="ARBA00023235"/>
    </source>
</evidence>
<feature type="domain" description="Prephenate dehydratase" evidence="20">
    <location>
        <begin position="89"/>
        <end position="264"/>
    </location>
</feature>
<dbReference type="InterPro" id="IPR045865">
    <property type="entry name" value="ACT-like_dom_sf"/>
</dbReference>
<comment type="pathway">
    <text evidence="4">Amino-acid biosynthesis; L-phenylalanine biosynthesis; phenylpyruvate from prephenate: step 1/1.</text>
</comment>
<dbReference type="InterPro" id="IPR001086">
    <property type="entry name" value="Preph_deHydtase"/>
</dbReference>
<evidence type="ECO:0000256" key="11">
    <source>
        <dbReference type="ARBA" id="ARBA00023141"/>
    </source>
</evidence>
<comment type="function">
    <text evidence="2">Catalyzes the Claisen rearrangement of chorismate to prephenate and the decarboxylation/dehydration of prephenate to phenylpyruvate.</text>
</comment>
<keyword evidence="15" id="KW-0511">Multifunctional enzyme</keyword>
<keyword evidence="14 22" id="KW-0456">Lyase</keyword>
<evidence type="ECO:0000256" key="8">
    <source>
        <dbReference type="ARBA" id="ARBA00014401"/>
    </source>
</evidence>
<reference evidence="23" key="1">
    <citation type="journal article" date="2019" name="Int. J. Syst. Evol. Microbiol.">
        <title>The Global Catalogue of Microorganisms (GCM) 10K type strain sequencing project: providing services to taxonomists for standard genome sequencing and annotation.</title>
        <authorList>
            <consortium name="The Broad Institute Genomics Platform"/>
            <consortium name="The Broad Institute Genome Sequencing Center for Infectious Disease"/>
            <person name="Wu L."/>
            <person name="Ma J."/>
        </authorList>
    </citation>
    <scope>NUCLEOTIDE SEQUENCE [LARGE SCALE GENOMIC DNA]</scope>
    <source>
        <strain evidence="23">CCUG 38813</strain>
    </source>
</reference>
<dbReference type="Gene3D" id="1.20.59.10">
    <property type="entry name" value="Chorismate mutase"/>
    <property type="match status" value="1"/>
</dbReference>
<evidence type="ECO:0000256" key="2">
    <source>
        <dbReference type="ARBA" id="ARBA00002364"/>
    </source>
</evidence>
<dbReference type="Pfam" id="PF01842">
    <property type="entry name" value="ACT"/>
    <property type="match status" value="1"/>
</dbReference>
<comment type="catalytic activity">
    <reaction evidence="1">
        <text>chorismate = prephenate</text>
        <dbReference type="Rhea" id="RHEA:13897"/>
        <dbReference type="ChEBI" id="CHEBI:29748"/>
        <dbReference type="ChEBI" id="CHEBI:29934"/>
        <dbReference type="EC" id="5.4.99.5"/>
    </reaction>
</comment>
<dbReference type="NCBIfam" id="NF008865">
    <property type="entry name" value="PRK11898.1"/>
    <property type="match status" value="1"/>
</dbReference>
<dbReference type="InterPro" id="IPR036263">
    <property type="entry name" value="Chorismate_II_sf"/>
</dbReference>
<evidence type="ECO:0000313" key="23">
    <source>
        <dbReference type="Proteomes" id="UP001596031"/>
    </source>
</evidence>
<evidence type="ECO:0000256" key="7">
    <source>
        <dbReference type="ARBA" id="ARBA00013147"/>
    </source>
</evidence>
<dbReference type="PROSITE" id="PS51168">
    <property type="entry name" value="CHORISMATE_MUT_2"/>
    <property type="match status" value="1"/>
</dbReference>
<evidence type="ECO:0000256" key="3">
    <source>
        <dbReference type="ARBA" id="ARBA00004496"/>
    </source>
</evidence>
<dbReference type="InterPro" id="IPR002701">
    <property type="entry name" value="CM_II_prokaryot"/>
</dbReference>
<evidence type="ECO:0000256" key="17">
    <source>
        <dbReference type="ARBA" id="ARBA00031520"/>
    </source>
</evidence>
<dbReference type="InterPro" id="IPR036979">
    <property type="entry name" value="CM_dom_sf"/>
</dbReference>
<protein>
    <recommendedName>
        <fullName evidence="8">Bifunctional chorismate mutase/prephenate dehydratase</fullName>
        <ecNumber evidence="7">4.2.1.51</ecNumber>
        <ecNumber evidence="6">5.4.99.5</ecNumber>
    </recommendedName>
    <alternativeName>
        <fullName evidence="17">Chorismate mutase-prephenate dehydratase</fullName>
    </alternativeName>
    <alternativeName>
        <fullName evidence="16">p-protein</fullName>
    </alternativeName>
</protein>
<name>A0ABW0PHM8_9BURK</name>
<keyword evidence="23" id="KW-1185">Reference proteome</keyword>
<comment type="pathway">
    <text evidence="5">Metabolic intermediate biosynthesis; prephenate biosynthesis; prephenate from chorismate: step 1/1.</text>
</comment>
<dbReference type="CDD" id="cd13630">
    <property type="entry name" value="PBP2_PDT_1"/>
    <property type="match status" value="1"/>
</dbReference>